<proteinExistence type="predicted"/>
<gene>
    <name evidence="1" type="ORF">LOY88_005168</name>
</gene>
<name>A0ACB8URF9_9EURO</name>
<protein>
    <submittedName>
        <fullName evidence="1">Uncharacterized protein</fullName>
    </submittedName>
</protein>
<sequence length="187" mass="19256">MLSSTLFVASSLLAVGVSAQQNFTLPAGFNANAISTSEKAGWCNGQLNTCPQLCNGGFARSNRCDANLLTFDCVCGDGTVPNVSDYMNTLPYFVCQANYAQCIQNHPNDLDGQTKCKEGQKSCGTRKASSSDSSSSTTSSATPSRTDTAATSSRSATASPSAGAAPAQDYSLGLLATVLTGLSAVFF</sequence>
<accession>A0ACB8URF9</accession>
<dbReference type="EMBL" id="JALBCA010000087">
    <property type="protein sequence ID" value="KAI2383603.1"/>
    <property type="molecule type" value="Genomic_DNA"/>
</dbReference>
<organism evidence="1">
    <name type="scientific">Ophidiomyces ophidiicola</name>
    <dbReference type="NCBI Taxonomy" id="1387563"/>
    <lineage>
        <taxon>Eukaryota</taxon>
        <taxon>Fungi</taxon>
        <taxon>Dikarya</taxon>
        <taxon>Ascomycota</taxon>
        <taxon>Pezizomycotina</taxon>
        <taxon>Eurotiomycetes</taxon>
        <taxon>Eurotiomycetidae</taxon>
        <taxon>Onygenales</taxon>
        <taxon>Onygenaceae</taxon>
        <taxon>Ophidiomyces</taxon>
    </lineage>
</organism>
<reference evidence="1" key="1">
    <citation type="journal article" date="2022" name="bioRxiv">
        <title>Population genetic analysis of Ophidiomyces ophidiicola, the causative agent of snake fungal disease, indicates recent introductions to the USA.</title>
        <authorList>
            <person name="Ladner J.T."/>
            <person name="Palmer J.M."/>
            <person name="Ettinger C.L."/>
            <person name="Stajich J.E."/>
            <person name="Farrell T.M."/>
            <person name="Glorioso B.M."/>
            <person name="Lawson B."/>
            <person name="Price S.J."/>
            <person name="Stengle A.G."/>
            <person name="Grear D.A."/>
            <person name="Lorch J.M."/>
        </authorList>
    </citation>
    <scope>NUCLEOTIDE SEQUENCE</scope>
    <source>
        <strain evidence="1">NWHC 24266-5</strain>
    </source>
</reference>
<evidence type="ECO:0000313" key="1">
    <source>
        <dbReference type="EMBL" id="KAI2383603.1"/>
    </source>
</evidence>
<comment type="caution">
    <text evidence="1">The sequence shown here is derived from an EMBL/GenBank/DDBJ whole genome shotgun (WGS) entry which is preliminary data.</text>
</comment>